<keyword evidence="4 5" id="KW-0067">ATP-binding</keyword>
<evidence type="ECO:0000313" key="9">
    <source>
        <dbReference type="Proteomes" id="UP001595886"/>
    </source>
</evidence>
<feature type="binding site" evidence="5">
    <location>
        <position position="115"/>
    </location>
    <ligand>
        <name>ATP</name>
        <dbReference type="ChEBI" id="CHEBI:30616"/>
    </ligand>
</feature>
<keyword evidence="2 5" id="KW-0547">Nucleotide-binding</keyword>
<dbReference type="PROSITE" id="PS50011">
    <property type="entry name" value="PROTEIN_KINASE_DOM"/>
    <property type="match status" value="1"/>
</dbReference>
<gene>
    <name evidence="8" type="ORF">ACFO6Q_08705</name>
</gene>
<evidence type="ECO:0000256" key="6">
    <source>
        <dbReference type="SAM" id="Phobius"/>
    </source>
</evidence>
<evidence type="ECO:0000256" key="2">
    <source>
        <dbReference type="ARBA" id="ARBA00022741"/>
    </source>
</evidence>
<dbReference type="InterPro" id="IPR011990">
    <property type="entry name" value="TPR-like_helical_dom_sf"/>
</dbReference>
<dbReference type="Gene3D" id="1.10.510.10">
    <property type="entry name" value="Transferase(Phosphotransferase) domain 1"/>
    <property type="match status" value="1"/>
</dbReference>
<reference evidence="9" key="1">
    <citation type="journal article" date="2019" name="Int. J. Syst. Evol. Microbiol.">
        <title>The Global Catalogue of Microorganisms (GCM) 10K type strain sequencing project: providing services to taxonomists for standard genome sequencing and annotation.</title>
        <authorList>
            <consortium name="The Broad Institute Genomics Platform"/>
            <consortium name="The Broad Institute Genome Sequencing Center for Infectious Disease"/>
            <person name="Wu L."/>
            <person name="Ma J."/>
        </authorList>
    </citation>
    <scope>NUCLEOTIDE SEQUENCE [LARGE SCALE GENOMIC DNA]</scope>
    <source>
        <strain evidence="9">CCUG 30340</strain>
    </source>
</reference>
<accession>A0ABV9QSS0</accession>
<sequence>MSQVPQAGEMHGLFARALAEPAERRAALLNQTCAGRPDLRERIERLLQLAEGASGFLDRGAIQTSGAEVAYESPYAAGRTIGAYRLLHPLGRGGMAEVWLAERREGGFQQQAALKLIPHARGSIGQRFFGEREILAGLVHPGVARLYDGGVEVDGTAYMVMEYVEGEHLIAYANAHRLSLPERLNLFLQICDAVAYAHTRLVVHRDLKPSNILVTSDGQAKLLDFGIAKLIDAESSGDATRTHYLSPAYAAPEQLVNGAISTATDVYALGVILFELLTGRLPWSDDAAPMAAAVKRLLDAPLPPPSKLATVQSPVAARALRGDLDAIAGKALRREANERYPDARSLADDVRRYLDHRPVQARIGARIYVARRFVRRNWLPLASAALLFVAMAAATAAVAWQAQKARMEAQRAEREARTATSVQEFLREVFRANSSAQSDPVRARQTTARELLDLGAKKIDAAMADAPEAKIGVLRLLGDLYKDLEMKDEQVRLRRQAVDIARHRYGEEAPELAAALIDLGDAVYGSKDEKESEAILGEARAILDRRHDDRSTLRGRLMLKQAQLYRLTDRPLSLDYSQRAVRLFEALPVSMNLAEALQLQARVQSINGNAQDAVASMSRAVGVLQALPDGRPGLSEAYGGLATFQLEVLDYNGAERNARSALGSSLAVNGEQHVQTVRRKTALGAILFQLGRTRESLHLLTRAKQQFLALPGAESPTDVAYVLGTRASYYRLAGDFETSMDDIGVAVETLRRGAKNVTLGVAVAETAATWMELGRYDAAHEALNEAAAIREAAGQKPGTAAFNPVIEKRVDLAVRQRRFDEAARMLGSYVVPEGTGERLPRFALVREILTAEIGARSGSFGTAVEHAAKVRAMLQASGHPELFGRVSSRIDFYEGMARLDKGDSGNALPLLQAALAAREELSLPTSPYLAEVQIVVAECQLALGHVAQARELAARAQAIHAQHKELGEHFREPLRRLLQRLAAAGHTAKAA</sequence>
<dbReference type="CDD" id="cd14014">
    <property type="entry name" value="STKc_PknB_like"/>
    <property type="match status" value="1"/>
</dbReference>
<organism evidence="8 9">
    <name type="scientific">Dokdonella ginsengisoli</name>
    <dbReference type="NCBI Taxonomy" id="363846"/>
    <lineage>
        <taxon>Bacteria</taxon>
        <taxon>Pseudomonadati</taxon>
        <taxon>Pseudomonadota</taxon>
        <taxon>Gammaproteobacteria</taxon>
        <taxon>Lysobacterales</taxon>
        <taxon>Rhodanobacteraceae</taxon>
        <taxon>Dokdonella</taxon>
    </lineage>
</organism>
<dbReference type="EMBL" id="JBHSHD010000007">
    <property type="protein sequence ID" value="MFC4820403.1"/>
    <property type="molecule type" value="Genomic_DNA"/>
</dbReference>
<dbReference type="PANTHER" id="PTHR43289:SF34">
    <property type="entry name" value="SERINE_THREONINE-PROTEIN KINASE YBDM-RELATED"/>
    <property type="match status" value="1"/>
</dbReference>
<dbReference type="PROSITE" id="PS00107">
    <property type="entry name" value="PROTEIN_KINASE_ATP"/>
    <property type="match status" value="1"/>
</dbReference>
<dbReference type="InterPro" id="IPR000719">
    <property type="entry name" value="Prot_kinase_dom"/>
</dbReference>
<comment type="caution">
    <text evidence="8">The sequence shown here is derived from an EMBL/GenBank/DDBJ whole genome shotgun (WGS) entry which is preliminary data.</text>
</comment>
<dbReference type="Pfam" id="PF00069">
    <property type="entry name" value="Pkinase"/>
    <property type="match status" value="1"/>
</dbReference>
<dbReference type="Gene3D" id="1.25.40.10">
    <property type="entry name" value="Tetratricopeptide repeat domain"/>
    <property type="match status" value="3"/>
</dbReference>
<keyword evidence="6" id="KW-0472">Membrane</keyword>
<dbReference type="Gene3D" id="3.30.200.20">
    <property type="entry name" value="Phosphorylase Kinase, domain 1"/>
    <property type="match status" value="1"/>
</dbReference>
<dbReference type="InterPro" id="IPR017441">
    <property type="entry name" value="Protein_kinase_ATP_BS"/>
</dbReference>
<evidence type="ECO:0000256" key="3">
    <source>
        <dbReference type="ARBA" id="ARBA00022777"/>
    </source>
</evidence>
<proteinExistence type="predicted"/>
<dbReference type="InterPro" id="IPR008271">
    <property type="entry name" value="Ser/Thr_kinase_AS"/>
</dbReference>
<feature type="transmembrane region" description="Helical" evidence="6">
    <location>
        <begin position="378"/>
        <end position="400"/>
    </location>
</feature>
<dbReference type="Proteomes" id="UP001595886">
    <property type="component" value="Unassembled WGS sequence"/>
</dbReference>
<dbReference type="GO" id="GO:0016301">
    <property type="term" value="F:kinase activity"/>
    <property type="evidence" value="ECO:0007669"/>
    <property type="project" value="UniProtKB-KW"/>
</dbReference>
<dbReference type="SUPFAM" id="SSF56112">
    <property type="entry name" value="Protein kinase-like (PK-like)"/>
    <property type="match status" value="1"/>
</dbReference>
<keyword evidence="3 8" id="KW-0418">Kinase</keyword>
<evidence type="ECO:0000256" key="5">
    <source>
        <dbReference type="PROSITE-ProRule" id="PRU10141"/>
    </source>
</evidence>
<dbReference type="PANTHER" id="PTHR43289">
    <property type="entry name" value="MITOGEN-ACTIVATED PROTEIN KINASE KINASE KINASE 20-RELATED"/>
    <property type="match status" value="1"/>
</dbReference>
<dbReference type="RefSeq" id="WP_380020253.1">
    <property type="nucleotide sequence ID" value="NZ_JBHSHD010000007.1"/>
</dbReference>
<evidence type="ECO:0000259" key="7">
    <source>
        <dbReference type="PROSITE" id="PS50011"/>
    </source>
</evidence>
<evidence type="ECO:0000256" key="1">
    <source>
        <dbReference type="ARBA" id="ARBA00022679"/>
    </source>
</evidence>
<evidence type="ECO:0000313" key="8">
    <source>
        <dbReference type="EMBL" id="MFC4820403.1"/>
    </source>
</evidence>
<dbReference type="InterPro" id="IPR011009">
    <property type="entry name" value="Kinase-like_dom_sf"/>
</dbReference>
<dbReference type="PROSITE" id="PS00108">
    <property type="entry name" value="PROTEIN_KINASE_ST"/>
    <property type="match status" value="1"/>
</dbReference>
<keyword evidence="6" id="KW-0812">Transmembrane</keyword>
<evidence type="ECO:0000256" key="4">
    <source>
        <dbReference type="ARBA" id="ARBA00022840"/>
    </source>
</evidence>
<dbReference type="SMART" id="SM00220">
    <property type="entry name" value="S_TKc"/>
    <property type="match status" value="1"/>
</dbReference>
<feature type="domain" description="Protein kinase" evidence="7">
    <location>
        <begin position="84"/>
        <end position="354"/>
    </location>
</feature>
<protein>
    <submittedName>
        <fullName evidence="8">Protein kinase</fullName>
    </submittedName>
</protein>
<keyword evidence="1" id="KW-0808">Transferase</keyword>
<keyword evidence="9" id="KW-1185">Reference proteome</keyword>
<name>A0ABV9QSS0_9GAMM</name>
<dbReference type="SUPFAM" id="SSF48452">
    <property type="entry name" value="TPR-like"/>
    <property type="match status" value="2"/>
</dbReference>
<keyword evidence="6" id="KW-1133">Transmembrane helix</keyword>